<proteinExistence type="predicted"/>
<evidence type="ECO:0000313" key="1">
    <source>
        <dbReference type="EMBL" id="QDQ96722.1"/>
    </source>
</evidence>
<reference evidence="1 2" key="1">
    <citation type="submission" date="2019-07" db="EMBL/GenBank/DDBJ databases">
        <title>Tomitella cavernea sp. nov., an actinomycete isolated from soil.</title>
        <authorList>
            <person name="Cheng J."/>
        </authorList>
    </citation>
    <scope>NUCLEOTIDE SEQUENCE [LARGE SCALE GENOMIC DNA]</scope>
    <source>
        <strain evidence="1 2">HY188</strain>
    </source>
</reference>
<dbReference type="OrthoDB" id="3577648at2"/>
<name>A0A516X0W7_9ACTN</name>
<dbReference type="EMBL" id="CP041765">
    <property type="protein sequence ID" value="QDQ96722.1"/>
    <property type="molecule type" value="Genomic_DNA"/>
</dbReference>
<organism evidence="1 2">
    <name type="scientific">Tomitella fengzijianii</name>
    <dbReference type="NCBI Taxonomy" id="2597660"/>
    <lineage>
        <taxon>Bacteria</taxon>
        <taxon>Bacillati</taxon>
        <taxon>Actinomycetota</taxon>
        <taxon>Actinomycetes</taxon>
        <taxon>Mycobacteriales</taxon>
        <taxon>Tomitella</taxon>
    </lineage>
</organism>
<evidence type="ECO:0000313" key="2">
    <source>
        <dbReference type="Proteomes" id="UP000317344"/>
    </source>
</evidence>
<dbReference type="AlphaFoldDB" id="A0A516X0W7"/>
<reference evidence="1 2" key="2">
    <citation type="submission" date="2019-07" db="EMBL/GenBank/DDBJ databases">
        <authorList>
            <person name="Huang Y."/>
        </authorList>
    </citation>
    <scope>NUCLEOTIDE SEQUENCE [LARGE SCALE GENOMIC DNA]</scope>
    <source>
        <strain evidence="1 2">HY188</strain>
    </source>
</reference>
<dbReference type="RefSeq" id="WP_143906690.1">
    <property type="nucleotide sequence ID" value="NZ_CP041765.1"/>
</dbReference>
<dbReference type="KEGG" id="toy:FO059_04400"/>
<evidence type="ECO:0008006" key="3">
    <source>
        <dbReference type="Google" id="ProtNLM"/>
    </source>
</evidence>
<gene>
    <name evidence="1" type="ORF">FO059_04400</name>
</gene>
<accession>A0A516X0W7</accession>
<sequence length="76" mass="8379">MSTGPVIADSARRHAIDDRDIIHAFNHPMWFEELGDGLVMIIGPSRSAQMVEVGVVDSEAGPVIVHAMPARRKFLR</sequence>
<dbReference type="Proteomes" id="UP000317344">
    <property type="component" value="Chromosome"/>
</dbReference>
<keyword evidence="2" id="KW-1185">Reference proteome</keyword>
<protein>
    <recommendedName>
        <fullName evidence="3">DUF4258 domain-containing protein</fullName>
    </recommendedName>
</protein>